<proteinExistence type="predicted"/>
<organism evidence="2 3">
    <name type="scientific">Clostridium tetani</name>
    <dbReference type="NCBI Taxonomy" id="1513"/>
    <lineage>
        <taxon>Bacteria</taxon>
        <taxon>Bacillati</taxon>
        <taxon>Bacillota</taxon>
        <taxon>Clostridia</taxon>
        <taxon>Eubacteriales</taxon>
        <taxon>Clostridiaceae</taxon>
        <taxon>Clostridium</taxon>
    </lineage>
</organism>
<dbReference type="GO" id="GO:0009306">
    <property type="term" value="P:protein secretion"/>
    <property type="evidence" value="ECO:0007669"/>
    <property type="project" value="InterPro"/>
</dbReference>
<reference evidence="2 3" key="1">
    <citation type="submission" date="2018-06" db="EMBL/GenBank/DDBJ databases">
        <title>Genome conservation of Clostridium tetani.</title>
        <authorList>
            <person name="Bruggemann H."/>
            <person name="Popoff M.R."/>
        </authorList>
    </citation>
    <scope>NUCLEOTIDE SEQUENCE [LARGE SCALE GENOMIC DNA]</scope>
    <source>
        <strain evidence="2 3">2017.061</strain>
    </source>
</reference>
<dbReference type="EMBL" id="QMAP01000006">
    <property type="protein sequence ID" value="RXI48588.1"/>
    <property type="molecule type" value="Genomic_DNA"/>
</dbReference>
<dbReference type="InterPro" id="IPR006135">
    <property type="entry name" value="T3SS_substrate_exporter"/>
</dbReference>
<dbReference type="EMBL" id="AP026818">
    <property type="protein sequence ID" value="BDR79923.1"/>
    <property type="molecule type" value="Genomic_DNA"/>
</dbReference>
<dbReference type="PANTHER" id="PTHR30531:SF12">
    <property type="entry name" value="FLAGELLAR BIOSYNTHETIC PROTEIN FLHB"/>
    <property type="match status" value="1"/>
</dbReference>
<dbReference type="Proteomes" id="UP001321763">
    <property type="component" value="Chromosome"/>
</dbReference>
<sequence>MAKKKATALKYEQGYNVPVVTATGMGYVADKIIEKAQESNVPIVYDKELVEVLNNVDIGDDIPYELYDAVAQVIAYVMDIDEIIGRR</sequence>
<evidence type="ECO:0000313" key="2">
    <source>
        <dbReference type="EMBL" id="RXI48588.1"/>
    </source>
</evidence>
<keyword evidence="2" id="KW-0966">Cell projection</keyword>
<name>A0A4Q0VDG4_CLOTA</name>
<keyword evidence="2" id="KW-0282">Flagellum</keyword>
<dbReference type="GeneID" id="24252945"/>
<dbReference type="Proteomes" id="UP000290921">
    <property type="component" value="Unassembled WGS sequence"/>
</dbReference>
<dbReference type="RefSeq" id="WP_035110982.1">
    <property type="nucleotide sequence ID" value="NZ_AP026804.1"/>
</dbReference>
<gene>
    <name evidence="2" type="ORF">DP130_07610</name>
    <name evidence="1" type="ORF">K234311028_01690</name>
</gene>
<evidence type="ECO:0000313" key="3">
    <source>
        <dbReference type="Proteomes" id="UP000290921"/>
    </source>
</evidence>
<dbReference type="Pfam" id="PF01312">
    <property type="entry name" value="Bac_export_2"/>
    <property type="match status" value="1"/>
</dbReference>
<accession>A0A4Q0VDG4</accession>
<evidence type="ECO:0000313" key="4">
    <source>
        <dbReference type="Proteomes" id="UP001321763"/>
    </source>
</evidence>
<dbReference type="Gene3D" id="3.40.1690.10">
    <property type="entry name" value="secretion proteins EscU"/>
    <property type="match status" value="1"/>
</dbReference>
<reference evidence="1 4" key="2">
    <citation type="submission" date="2022-09" db="EMBL/GenBank/DDBJ databases">
        <title>complete genome sequences of Clostridium tetani str. KHSU-234311-028 isolated from soil.</title>
        <authorList>
            <person name="Sekizuka T."/>
            <person name="Shitada C."/>
            <person name="Takahashi M."/>
            <person name="Kuroda M."/>
        </authorList>
    </citation>
    <scope>NUCLEOTIDE SEQUENCE [LARGE SCALE GENOMIC DNA]</scope>
    <source>
        <strain evidence="1 4">KHSU-234311-028</strain>
    </source>
</reference>
<dbReference type="InterPro" id="IPR029025">
    <property type="entry name" value="T3SS_substrate_exporter_C"/>
</dbReference>
<keyword evidence="2" id="KW-0969">Cilium</keyword>
<dbReference type="SUPFAM" id="SSF160544">
    <property type="entry name" value="EscU C-terminal domain-like"/>
    <property type="match status" value="1"/>
</dbReference>
<protein>
    <submittedName>
        <fullName evidence="2">Flagellar biogenesis protein</fullName>
    </submittedName>
</protein>
<dbReference type="AlphaFoldDB" id="A0A4Q0VDG4"/>
<dbReference type="PANTHER" id="PTHR30531">
    <property type="entry name" value="FLAGELLAR BIOSYNTHETIC PROTEIN FLHB"/>
    <property type="match status" value="1"/>
</dbReference>
<evidence type="ECO:0000313" key="1">
    <source>
        <dbReference type="EMBL" id="BDR79923.1"/>
    </source>
</evidence>
<dbReference type="GO" id="GO:0005886">
    <property type="term" value="C:plasma membrane"/>
    <property type="evidence" value="ECO:0007669"/>
    <property type="project" value="TreeGrafter"/>
</dbReference>